<keyword evidence="7 9" id="KW-0472">Membrane</keyword>
<dbReference type="Gene3D" id="1.20.1740.10">
    <property type="entry name" value="Amino acid/polyamine transporter I"/>
    <property type="match status" value="1"/>
</dbReference>
<feature type="transmembrane region" description="Helical" evidence="9">
    <location>
        <begin position="178"/>
        <end position="198"/>
    </location>
</feature>
<feature type="compositionally biased region" description="Low complexity" evidence="8">
    <location>
        <begin position="20"/>
        <end position="29"/>
    </location>
</feature>
<dbReference type="PANTHER" id="PTHR35334">
    <property type="entry name" value="SERINE TRANSPORTER"/>
    <property type="match status" value="1"/>
</dbReference>
<keyword evidence="5 9" id="KW-0812">Transmembrane</keyword>
<evidence type="ECO:0000313" key="10">
    <source>
        <dbReference type="EMBL" id="MFD1889686.1"/>
    </source>
</evidence>
<feature type="transmembrane region" description="Helical" evidence="9">
    <location>
        <begin position="386"/>
        <end position="404"/>
    </location>
</feature>
<evidence type="ECO:0000313" key="11">
    <source>
        <dbReference type="Proteomes" id="UP001597326"/>
    </source>
</evidence>
<feature type="transmembrane region" description="Helical" evidence="9">
    <location>
        <begin position="154"/>
        <end position="171"/>
    </location>
</feature>
<evidence type="ECO:0000256" key="6">
    <source>
        <dbReference type="ARBA" id="ARBA00022989"/>
    </source>
</evidence>
<feature type="transmembrane region" description="Helical" evidence="9">
    <location>
        <begin position="63"/>
        <end position="80"/>
    </location>
</feature>
<proteinExistence type="predicted"/>
<keyword evidence="11" id="KW-1185">Reference proteome</keyword>
<feature type="region of interest" description="Disordered" evidence="8">
    <location>
        <begin position="1"/>
        <end position="29"/>
    </location>
</feature>
<organism evidence="10 11">
    <name type="scientific">Luteococcus peritonei</name>
    <dbReference type="NCBI Taxonomy" id="88874"/>
    <lineage>
        <taxon>Bacteria</taxon>
        <taxon>Bacillati</taxon>
        <taxon>Actinomycetota</taxon>
        <taxon>Actinomycetes</taxon>
        <taxon>Propionibacteriales</taxon>
        <taxon>Propionibacteriaceae</taxon>
        <taxon>Luteococcus</taxon>
    </lineage>
</organism>
<gene>
    <name evidence="10" type="ORF">ACFSCS_05700</name>
</gene>
<evidence type="ECO:0000256" key="3">
    <source>
        <dbReference type="ARBA" id="ARBA00022475"/>
    </source>
</evidence>
<feature type="transmembrane region" description="Helical" evidence="9">
    <location>
        <begin position="356"/>
        <end position="380"/>
    </location>
</feature>
<feature type="transmembrane region" description="Helical" evidence="9">
    <location>
        <begin position="218"/>
        <end position="239"/>
    </location>
</feature>
<evidence type="ECO:0000256" key="8">
    <source>
        <dbReference type="SAM" id="MobiDB-lite"/>
    </source>
</evidence>
<evidence type="ECO:0000256" key="2">
    <source>
        <dbReference type="ARBA" id="ARBA00022448"/>
    </source>
</evidence>
<feature type="transmembrane region" description="Helical" evidence="9">
    <location>
        <begin position="114"/>
        <end position="134"/>
    </location>
</feature>
<keyword evidence="6 9" id="KW-1133">Transmembrane helix</keyword>
<feature type="transmembrane region" description="Helical" evidence="9">
    <location>
        <begin position="310"/>
        <end position="335"/>
    </location>
</feature>
<comment type="caution">
    <text evidence="10">The sequence shown here is derived from an EMBL/GenBank/DDBJ whole genome shotgun (WGS) entry which is preliminary data.</text>
</comment>
<comment type="subcellular location">
    <subcellularLocation>
        <location evidence="1">Cell inner membrane</location>
        <topology evidence="1">Multi-pass membrane protein</topology>
    </subcellularLocation>
</comment>
<dbReference type="InterPro" id="IPR018227">
    <property type="entry name" value="Amino_acid_transport_2"/>
</dbReference>
<keyword evidence="4" id="KW-0997">Cell inner membrane</keyword>
<dbReference type="Proteomes" id="UP001597326">
    <property type="component" value="Unassembled WGS sequence"/>
</dbReference>
<dbReference type="Pfam" id="PF03222">
    <property type="entry name" value="Trp_Tyr_perm"/>
    <property type="match status" value="1"/>
</dbReference>
<accession>A0ABW4RTT5</accession>
<evidence type="ECO:0000256" key="5">
    <source>
        <dbReference type="ARBA" id="ARBA00022692"/>
    </source>
</evidence>
<feature type="transmembrane region" description="Helical" evidence="9">
    <location>
        <begin position="38"/>
        <end position="57"/>
    </location>
</feature>
<evidence type="ECO:0000256" key="4">
    <source>
        <dbReference type="ARBA" id="ARBA00022519"/>
    </source>
</evidence>
<dbReference type="EMBL" id="JBHUFZ010000011">
    <property type="protein sequence ID" value="MFD1889686.1"/>
    <property type="molecule type" value="Genomic_DNA"/>
</dbReference>
<keyword evidence="3" id="KW-1003">Cell membrane</keyword>
<keyword evidence="2" id="KW-0813">Transport</keyword>
<evidence type="ECO:0000256" key="7">
    <source>
        <dbReference type="ARBA" id="ARBA00023136"/>
    </source>
</evidence>
<protein>
    <submittedName>
        <fullName evidence="10">Aromatic amino acid transport family protein</fullName>
    </submittedName>
</protein>
<evidence type="ECO:0000256" key="9">
    <source>
        <dbReference type="SAM" id="Phobius"/>
    </source>
</evidence>
<dbReference type="PANTHER" id="PTHR35334:SF2">
    <property type="entry name" value="SERINE TRANSPORTER SDAC"/>
    <property type="match status" value="1"/>
</dbReference>
<evidence type="ECO:0000256" key="1">
    <source>
        <dbReference type="ARBA" id="ARBA00004429"/>
    </source>
</evidence>
<feature type="transmembrane region" description="Helical" evidence="9">
    <location>
        <begin position="260"/>
        <end position="283"/>
    </location>
</feature>
<feature type="transmembrane region" description="Helical" evidence="9">
    <location>
        <begin position="416"/>
        <end position="437"/>
    </location>
</feature>
<dbReference type="RefSeq" id="WP_343872765.1">
    <property type="nucleotide sequence ID" value="NZ_BAAAIX010000009.1"/>
</dbReference>
<reference evidence="11" key="1">
    <citation type="journal article" date="2019" name="Int. J. Syst. Evol. Microbiol.">
        <title>The Global Catalogue of Microorganisms (GCM) 10K type strain sequencing project: providing services to taxonomists for standard genome sequencing and annotation.</title>
        <authorList>
            <consortium name="The Broad Institute Genomics Platform"/>
            <consortium name="The Broad Institute Genome Sequencing Center for Infectious Disease"/>
            <person name="Wu L."/>
            <person name="Ma J."/>
        </authorList>
    </citation>
    <scope>NUCLEOTIDE SEQUENCE [LARGE SCALE GENOMIC DNA]</scope>
    <source>
        <strain evidence="11">CAIM 431</strain>
    </source>
</reference>
<sequence length="438" mass="46847">MPSPATAPLPREASRPPSTPTEAAAGTATGTDRAFNRAWVISLFGTAIGAGILFLPINAGSGGIWPLLVVTLLIGPMTYLSHRALSRMICSAPRATDDITCVVRDYFGENAGRLVTVLYFCAIYPIVLIYGVGITNTVESALTNQLHVAAPPRWLLSFVLIALLMSVMLAGQSIMLKITGLLVYPLILVLLGVTLYLIPSWQFDIFTQAGTGSPRQFLMAVWLMIPTLVFAFNHSPAISQFSLSLKSHYGQRSAEEASRILRSTTVLLVLFAMTFVWSCVLALGQDGLAEARAANLPVLSYLANVHDAPFISYLGPVVAVLAIGSSFFGHYLGAAEGLCGIIRFADPDAKRLSQRTLSLAVAAFIFVTSWLVAIINPSILSLIESLAGPVIAAVLYLMPMYAIHKVEALRPYRGRASNVFVTIAGIVAVGGILVGLVR</sequence>
<name>A0ABW4RTT5_9ACTN</name>